<protein>
    <submittedName>
        <fullName evidence="1">Uncharacterized protein</fullName>
    </submittedName>
</protein>
<evidence type="ECO:0000313" key="1">
    <source>
        <dbReference type="EMBL" id="KAK3172387.1"/>
    </source>
</evidence>
<dbReference type="EMBL" id="JASNWA010000007">
    <property type="protein sequence ID" value="KAK3172387.1"/>
    <property type="molecule type" value="Genomic_DNA"/>
</dbReference>
<comment type="caution">
    <text evidence="1">The sequence shown here is derived from an EMBL/GenBank/DDBJ whole genome shotgun (WGS) entry which is preliminary data.</text>
</comment>
<reference evidence="1" key="1">
    <citation type="submission" date="2022-11" db="EMBL/GenBank/DDBJ databases">
        <title>Chromosomal genome sequence assembly and mating type (MAT) locus characterization of the leprose asexual lichenized fungus Lepraria neglecta (Nyl.) Erichsen.</title>
        <authorList>
            <person name="Allen J.L."/>
            <person name="Pfeffer B."/>
        </authorList>
    </citation>
    <scope>NUCLEOTIDE SEQUENCE</scope>
    <source>
        <strain evidence="1">Allen 5258</strain>
    </source>
</reference>
<sequence length="190" mass="20365">MGAFASTFAPIADDIETIDILLDILGTGILLVSAGVWSKVISQVEEDPDNLGWAKESANAVIEGSLNIAKDALPRVTTALEAQNNLASYVSQLIGSWQGIISTYTENLFSSSTKVPDLSDLSNLMKNGVALNDNAVLNSGLADSSLFNMQNIIENTLFGLLIPKAWQTFNEDVHPAILFVTPSLIPESNR</sequence>
<accession>A0AAD9Z9V7</accession>
<evidence type="ECO:0000313" key="2">
    <source>
        <dbReference type="Proteomes" id="UP001276659"/>
    </source>
</evidence>
<name>A0AAD9Z9V7_9LECA</name>
<organism evidence="1 2">
    <name type="scientific">Lepraria neglecta</name>
    <dbReference type="NCBI Taxonomy" id="209136"/>
    <lineage>
        <taxon>Eukaryota</taxon>
        <taxon>Fungi</taxon>
        <taxon>Dikarya</taxon>
        <taxon>Ascomycota</taxon>
        <taxon>Pezizomycotina</taxon>
        <taxon>Lecanoromycetes</taxon>
        <taxon>OSLEUM clade</taxon>
        <taxon>Lecanoromycetidae</taxon>
        <taxon>Lecanorales</taxon>
        <taxon>Lecanorineae</taxon>
        <taxon>Stereocaulaceae</taxon>
        <taxon>Lepraria</taxon>
    </lineage>
</organism>
<proteinExistence type="predicted"/>
<dbReference type="AlphaFoldDB" id="A0AAD9Z9V7"/>
<gene>
    <name evidence="1" type="ORF">OEA41_005708</name>
</gene>
<keyword evidence="2" id="KW-1185">Reference proteome</keyword>
<dbReference type="Proteomes" id="UP001276659">
    <property type="component" value="Unassembled WGS sequence"/>
</dbReference>